<accession>A0A6A2WGK1</accession>
<keyword evidence="1" id="KW-0175">Coiled coil</keyword>
<dbReference type="AlphaFoldDB" id="A0A6A2WGK1"/>
<evidence type="ECO:0000256" key="3">
    <source>
        <dbReference type="SAM" id="MobiDB-lite"/>
    </source>
</evidence>
<evidence type="ECO:0000259" key="5">
    <source>
        <dbReference type="Pfam" id="PF03470"/>
    </source>
</evidence>
<dbReference type="GO" id="GO:0080188">
    <property type="term" value="P:gene silencing by siRNA-directed DNA methylation"/>
    <property type="evidence" value="ECO:0007669"/>
    <property type="project" value="InterPro"/>
</dbReference>
<dbReference type="Gene3D" id="3.30.70.2890">
    <property type="entry name" value="XS domain"/>
    <property type="match status" value="1"/>
</dbReference>
<dbReference type="PANTHER" id="PTHR21596:SF3">
    <property type="entry name" value="FACTOR OF DNA METHYLATION 1-RELATED"/>
    <property type="match status" value="1"/>
</dbReference>
<feature type="domain" description="XS" evidence="4">
    <location>
        <begin position="110"/>
        <end position="186"/>
    </location>
</feature>
<evidence type="ECO:0000313" key="6">
    <source>
        <dbReference type="EMBL" id="KAE8656931.1"/>
    </source>
</evidence>
<evidence type="ECO:0000259" key="4">
    <source>
        <dbReference type="Pfam" id="PF03468"/>
    </source>
</evidence>
<comment type="caution">
    <text evidence="6">The sequence shown here is derived from an EMBL/GenBank/DDBJ whole genome shotgun (WGS) entry which is preliminary data.</text>
</comment>
<feature type="compositionally biased region" description="Basic and acidic residues" evidence="3">
    <location>
        <begin position="165"/>
        <end position="174"/>
    </location>
</feature>
<organism evidence="6 7">
    <name type="scientific">Hibiscus syriacus</name>
    <name type="common">Rose of Sharon</name>
    <dbReference type="NCBI Taxonomy" id="106335"/>
    <lineage>
        <taxon>Eukaryota</taxon>
        <taxon>Viridiplantae</taxon>
        <taxon>Streptophyta</taxon>
        <taxon>Embryophyta</taxon>
        <taxon>Tracheophyta</taxon>
        <taxon>Spermatophyta</taxon>
        <taxon>Magnoliopsida</taxon>
        <taxon>eudicotyledons</taxon>
        <taxon>Gunneridae</taxon>
        <taxon>Pentapetalae</taxon>
        <taxon>rosids</taxon>
        <taxon>malvids</taxon>
        <taxon>Malvales</taxon>
        <taxon>Malvaceae</taxon>
        <taxon>Malvoideae</taxon>
        <taxon>Hibiscus</taxon>
    </lineage>
</organism>
<sequence>MDSSSGDESDFSDSEINEYMEKPYEELRSGKYKVKALNGSLRCPYCAGKKKQDYKFKDLLQHASGVGKGSANISAKQKAYHLALAKYLEVDLAGEVDETSLPTITQTIDAYHDKGYWLRRFVKYKPLDVHCFWNEVDLTGQAILMFNSDWTGYVNATEFEEDFESERHSKEHWNDQQGQLGSNIYA</sequence>
<feature type="region of interest" description="Disordered" evidence="3">
    <location>
        <begin position="165"/>
        <end position="186"/>
    </location>
</feature>
<feature type="domain" description="Zinc finger-XS" evidence="5">
    <location>
        <begin position="43"/>
        <end position="85"/>
    </location>
</feature>
<evidence type="ECO:0000256" key="2">
    <source>
        <dbReference type="ARBA" id="ARBA00023158"/>
    </source>
</evidence>
<gene>
    <name evidence="6" type="ORF">F3Y22_tig00116997pilonHSYRG00630</name>
</gene>
<dbReference type="PANTHER" id="PTHR21596">
    <property type="entry name" value="RIBONUCLEASE P SUBUNIT P38"/>
    <property type="match status" value="1"/>
</dbReference>
<name>A0A6A2WGK1_HIBSY</name>
<dbReference type="Proteomes" id="UP000436088">
    <property type="component" value="Unassembled WGS sequence"/>
</dbReference>
<evidence type="ECO:0000256" key="1">
    <source>
        <dbReference type="ARBA" id="ARBA00023054"/>
    </source>
</evidence>
<keyword evidence="7" id="KW-1185">Reference proteome</keyword>
<dbReference type="InterPro" id="IPR045177">
    <property type="entry name" value="FDM1-5/IDN2"/>
</dbReference>
<protein>
    <submittedName>
        <fullName evidence="6">Uncharacterized protein</fullName>
    </submittedName>
</protein>
<feature type="compositionally biased region" description="Polar residues" evidence="3">
    <location>
        <begin position="175"/>
        <end position="186"/>
    </location>
</feature>
<dbReference type="Pfam" id="PF03470">
    <property type="entry name" value="zf-XS"/>
    <property type="match status" value="1"/>
</dbReference>
<dbReference type="EMBL" id="VEPZ02001762">
    <property type="protein sequence ID" value="KAE8656931.1"/>
    <property type="molecule type" value="Genomic_DNA"/>
</dbReference>
<proteinExistence type="predicted"/>
<dbReference type="InterPro" id="IPR005381">
    <property type="entry name" value="Znf-XS_domain"/>
</dbReference>
<dbReference type="InterPro" id="IPR005380">
    <property type="entry name" value="XS_domain"/>
</dbReference>
<dbReference type="InterPro" id="IPR038588">
    <property type="entry name" value="XS_domain_sf"/>
</dbReference>
<dbReference type="Pfam" id="PF03468">
    <property type="entry name" value="XS"/>
    <property type="match status" value="1"/>
</dbReference>
<reference evidence="6" key="1">
    <citation type="submission" date="2019-09" db="EMBL/GenBank/DDBJ databases">
        <title>Draft genome information of white flower Hibiscus syriacus.</title>
        <authorList>
            <person name="Kim Y.-M."/>
        </authorList>
    </citation>
    <scope>NUCLEOTIDE SEQUENCE [LARGE SCALE GENOMIC DNA]</scope>
    <source>
        <strain evidence="6">YM2019G1</strain>
    </source>
</reference>
<evidence type="ECO:0000313" key="7">
    <source>
        <dbReference type="Proteomes" id="UP000436088"/>
    </source>
</evidence>
<keyword evidence="2" id="KW-0943">RNA-mediated gene silencing</keyword>